<dbReference type="SUPFAM" id="SSF56112">
    <property type="entry name" value="Protein kinase-like (PK-like)"/>
    <property type="match status" value="1"/>
</dbReference>
<feature type="binding site" evidence="6">
    <location>
        <position position="53"/>
    </location>
    <ligand>
        <name>ATP</name>
        <dbReference type="ChEBI" id="CHEBI:30616"/>
    </ligand>
</feature>
<dbReference type="RefSeq" id="WP_160289181.1">
    <property type="nucleotide sequence ID" value="NZ_AYSO01000013.1"/>
</dbReference>
<evidence type="ECO:0000256" key="4">
    <source>
        <dbReference type="ARBA" id="ARBA00022840"/>
    </source>
</evidence>
<evidence type="ECO:0000256" key="1">
    <source>
        <dbReference type="ARBA" id="ARBA00022679"/>
    </source>
</evidence>
<proteinExistence type="inferred from homology"/>
<evidence type="ECO:0000259" key="7">
    <source>
        <dbReference type="PROSITE" id="PS50011"/>
    </source>
</evidence>
<keyword evidence="2 6" id="KW-0547">Nucleotide-binding</keyword>
<dbReference type="OrthoDB" id="9788659at2"/>
<reference evidence="8 9" key="1">
    <citation type="journal article" date="2015" name="Infect. Genet. Evol.">
        <title>Genomic sequences of six botulinum neurotoxin-producing strains representing three clostridial species illustrate the mobility and diversity of botulinum neurotoxin genes.</title>
        <authorList>
            <person name="Smith T.J."/>
            <person name="Hill K.K."/>
            <person name="Xie G."/>
            <person name="Foley B.T."/>
            <person name="Williamson C.H."/>
            <person name="Foster J.T."/>
            <person name="Johnson S.L."/>
            <person name="Chertkov O."/>
            <person name="Teshima H."/>
            <person name="Gibbons H.S."/>
            <person name="Johnsky L.A."/>
            <person name="Karavis M.A."/>
            <person name="Smith L.A."/>
        </authorList>
    </citation>
    <scope>NUCLEOTIDE SEQUENCE [LARGE SCALE GENOMIC DNA]</scope>
    <source>
        <strain evidence="8 9">CDC 2741</strain>
    </source>
</reference>
<keyword evidence="4 6" id="KW-0067">ATP-binding</keyword>
<dbReference type="InterPro" id="IPR011009">
    <property type="entry name" value="Kinase-like_dom_sf"/>
</dbReference>
<dbReference type="PROSITE" id="PS00108">
    <property type="entry name" value="PROTEIN_KINASE_ST"/>
    <property type="match status" value="1"/>
</dbReference>
<comment type="caution">
    <text evidence="8">The sequence shown here is derived from an EMBL/GenBank/DDBJ whole genome shotgun (WGS) entry which is preliminary data.</text>
</comment>
<evidence type="ECO:0000313" key="8">
    <source>
        <dbReference type="EMBL" id="KIE47926.1"/>
    </source>
</evidence>
<keyword evidence="1" id="KW-0808">Transferase</keyword>
<dbReference type="PANTHER" id="PTHR11042">
    <property type="entry name" value="EUKARYOTIC TRANSLATION INITIATION FACTOR 2-ALPHA KINASE EIF2-ALPHA KINASE -RELATED"/>
    <property type="match status" value="1"/>
</dbReference>
<dbReference type="PROSITE" id="PS50011">
    <property type="entry name" value="PROTEIN_KINASE_DOM"/>
    <property type="match status" value="1"/>
</dbReference>
<dbReference type="PROSITE" id="PS00107">
    <property type="entry name" value="PROTEIN_KINASE_ATP"/>
    <property type="match status" value="1"/>
</dbReference>
<name>A0A0C1RC31_9CLOT</name>
<keyword evidence="9" id="KW-1185">Reference proteome</keyword>
<feature type="domain" description="Protein kinase" evidence="7">
    <location>
        <begin position="26"/>
        <end position="277"/>
    </location>
</feature>
<dbReference type="Proteomes" id="UP000031366">
    <property type="component" value="Unassembled WGS sequence"/>
</dbReference>
<dbReference type="InterPro" id="IPR000719">
    <property type="entry name" value="Prot_kinase_dom"/>
</dbReference>
<dbReference type="GO" id="GO:0005524">
    <property type="term" value="F:ATP binding"/>
    <property type="evidence" value="ECO:0007669"/>
    <property type="project" value="UniProtKB-UniRule"/>
</dbReference>
<evidence type="ECO:0000256" key="3">
    <source>
        <dbReference type="ARBA" id="ARBA00022777"/>
    </source>
</evidence>
<evidence type="ECO:0000256" key="5">
    <source>
        <dbReference type="ARBA" id="ARBA00037982"/>
    </source>
</evidence>
<dbReference type="InterPro" id="IPR050339">
    <property type="entry name" value="CC_SR_Kinase"/>
</dbReference>
<dbReference type="GO" id="GO:0005737">
    <property type="term" value="C:cytoplasm"/>
    <property type="evidence" value="ECO:0007669"/>
    <property type="project" value="TreeGrafter"/>
</dbReference>
<dbReference type="SMART" id="SM00220">
    <property type="entry name" value="S_TKc"/>
    <property type="match status" value="1"/>
</dbReference>
<dbReference type="STRING" id="29341.RSJ17_17875"/>
<evidence type="ECO:0000256" key="2">
    <source>
        <dbReference type="ARBA" id="ARBA00022741"/>
    </source>
</evidence>
<comment type="similarity">
    <text evidence="5">Belongs to the protein kinase superfamily. Ser/Thr protein kinase family. GCN2 subfamily.</text>
</comment>
<dbReference type="InterPro" id="IPR017441">
    <property type="entry name" value="Protein_kinase_ATP_BS"/>
</dbReference>
<dbReference type="Gene3D" id="1.10.510.10">
    <property type="entry name" value="Transferase(Phosphotransferase) domain 1"/>
    <property type="match status" value="1"/>
</dbReference>
<gene>
    <name evidence="8" type="ORF">U732_3619</name>
</gene>
<dbReference type="InterPro" id="IPR008271">
    <property type="entry name" value="Ser/Thr_kinase_AS"/>
</dbReference>
<evidence type="ECO:0000256" key="6">
    <source>
        <dbReference type="PROSITE-ProRule" id="PRU10141"/>
    </source>
</evidence>
<organism evidence="8 9">
    <name type="scientific">Clostridium argentinense CDC 2741</name>
    <dbReference type="NCBI Taxonomy" id="1418104"/>
    <lineage>
        <taxon>Bacteria</taxon>
        <taxon>Bacillati</taxon>
        <taxon>Bacillota</taxon>
        <taxon>Clostridia</taxon>
        <taxon>Eubacteriales</taxon>
        <taxon>Clostridiaceae</taxon>
        <taxon>Clostridium</taxon>
    </lineage>
</organism>
<dbReference type="GO" id="GO:0004672">
    <property type="term" value="F:protein kinase activity"/>
    <property type="evidence" value="ECO:0007669"/>
    <property type="project" value="InterPro"/>
</dbReference>
<protein>
    <submittedName>
        <fullName evidence="8">Kinase domain protein</fullName>
    </submittedName>
</protein>
<evidence type="ECO:0000313" key="9">
    <source>
        <dbReference type="Proteomes" id="UP000031366"/>
    </source>
</evidence>
<sequence length="500" mass="58094">MLTERDLNKYFKDNKGIESKFGLISINSSDKIGQGGNGLVYKATLGVNEFAIKFLMNYNNDKYKRFKAEYLNVNIARNKLVNSVNNIYFDELKVNENIIPYIMMEMYEKSLSQKRREINDNFSWKDVNELMNFLFESVKSIHDSNIIHRDLKPENILIDTKGKYHIADFGIAYYNPSEFEVKGETKKGDRLANFEFSAPEQINSKNQITQAADIFSMAQIIYWFIFGHVHKGTGMKNINDKFANNEAIALQCILSKCLQNDKENRYQSVDDVINEYNKNIKELANENKNDPFKDMRTFSEIMRSVNPDFYGFSIIDNKFEIEELFQKISNGDFDQPLWFNTGSSNSDLKKIEKLDNGNYSIDGMEINVIKVWGSVSDTLYNDLCIIETSVIEPYKIDGKEYGNVAIVNNDIMLPIEKLYSGFIKINNKVISTRDVEIEERYIFDENKYILIGPEYNCVNMENNDSLIEELQHIEELNSDIILSFKKNISKNKSLEVRLRL</sequence>
<dbReference type="Pfam" id="PF00069">
    <property type="entry name" value="Pkinase"/>
    <property type="match status" value="1"/>
</dbReference>
<dbReference type="AlphaFoldDB" id="A0A0C1RC31"/>
<dbReference type="EMBL" id="AYSO01000013">
    <property type="protein sequence ID" value="KIE47926.1"/>
    <property type="molecule type" value="Genomic_DNA"/>
</dbReference>
<accession>A0A0C1RC31</accession>
<keyword evidence="3 8" id="KW-0418">Kinase</keyword>